<dbReference type="eggNOG" id="COG1485">
    <property type="taxonomic scope" value="Bacteria"/>
</dbReference>
<dbReference type="InterPro" id="IPR025662">
    <property type="entry name" value="Sigma_54_int_dom_ATP-bd_1"/>
</dbReference>
<dbReference type="InterPro" id="IPR027417">
    <property type="entry name" value="P-loop_NTPase"/>
</dbReference>
<gene>
    <name evidence="2" type="ordered locus">PCC7424_5141</name>
</gene>
<reference evidence="3" key="1">
    <citation type="journal article" date="2011" name="MBio">
        <title>Novel metabolic attributes of the genus Cyanothece, comprising a group of unicellular nitrogen-fixing Cyanobacteria.</title>
        <authorList>
            <person name="Bandyopadhyay A."/>
            <person name="Elvitigala T."/>
            <person name="Welsh E."/>
            <person name="Stockel J."/>
            <person name="Liberton M."/>
            <person name="Min H."/>
            <person name="Sherman L.A."/>
            <person name="Pakrasi H.B."/>
        </authorList>
    </citation>
    <scope>NUCLEOTIDE SEQUENCE [LARGE SCALE GENOMIC DNA]</scope>
    <source>
        <strain evidence="3">PCC 7424</strain>
    </source>
</reference>
<proteinExistence type="predicted"/>
<dbReference type="RefSeq" id="WP_015957071.1">
    <property type="nucleotide sequence ID" value="NC_011729.1"/>
</dbReference>
<dbReference type="KEGG" id="cyc:PCC7424_5141"/>
<keyword evidence="3" id="KW-1185">Reference proteome</keyword>
<dbReference type="EMBL" id="CP001291">
    <property type="protein sequence ID" value="ACK73491.1"/>
    <property type="molecule type" value="Genomic_DNA"/>
</dbReference>
<dbReference type="AlphaFoldDB" id="B7KH04"/>
<accession>B7KH04</accession>
<dbReference type="Gene3D" id="3.40.50.300">
    <property type="entry name" value="P-loop containing nucleotide triphosphate hydrolases"/>
    <property type="match status" value="1"/>
</dbReference>
<dbReference type="HOGENOM" id="CLU_417250_0_0_3"/>
<protein>
    <submittedName>
        <fullName evidence="2">Uncharacterized protein</fullName>
    </submittedName>
</protein>
<sequence>MATLDDIILQEVNPFDPVTFYTRNFWTENHSSFGTIESIHQDTIDEIDETLKEVLKNHLTRSILLDGETGSGKSYLLARLKKQFNSKAFFAYIEPYSSNDHIWRHTLRKTVDSLIYKPEGEQESQLLLWLKSLSAFKNQGLMKKLLGEKGLFIHEFSATYPAGIYQPNQFFSVLYELTQPKNYLWACNWLKGDNIAQEEMKALGVNILIDNEDAARGILINFSIISQATKPIVLCFDQIECAPPLPDGTRDLSAIFQLNTTLNHLKNFLIILSISTQYWKEYKRSVQQSELWRIQKFISLKQINLQQVKALWESRLYPLHLKANPKPNSSIAPLSMEELDQKYQGGKANLRDSLNFGGQLFKSYKKKLINKDRNGDGTSIRLTINSSLEAFLLIWQNEFNKTQKEVKTINQFSAPQLIDMLTKALEVLKIDEIKLKLLNGHYANYSLSYKHPQEGTKIGIIWNEDLNSKSFTNGMKACEKANKEKLSNILILLRHQSLTNPKTKGYQLYEQIFKEHDQNIHFIPNLEDLIYLRTYQRLANDAVAVGIVVAFQVIDLPTLQKFVRETKILEDCQLLNQLRGKIKPSAKDTTPSNPPKTPTKPKPEVPPLFPSIPVEKIKQYLINRVTTEQMLGRVALIQNTKAEFEQVKETEIEKILDEVCQTSIITIVNPKSKPSEQIICWNPQG</sequence>
<feature type="compositionally biased region" description="Pro residues" evidence="1">
    <location>
        <begin position="592"/>
        <end position="608"/>
    </location>
</feature>
<dbReference type="Proteomes" id="UP000002384">
    <property type="component" value="Chromosome"/>
</dbReference>
<evidence type="ECO:0000313" key="2">
    <source>
        <dbReference type="EMBL" id="ACK73491.1"/>
    </source>
</evidence>
<feature type="region of interest" description="Disordered" evidence="1">
    <location>
        <begin position="583"/>
        <end position="608"/>
    </location>
</feature>
<name>B7KH04_GLOC7</name>
<organism evidence="2 3">
    <name type="scientific">Gloeothece citriformis (strain PCC 7424)</name>
    <name type="common">Cyanothece sp. (strain PCC 7424)</name>
    <dbReference type="NCBI Taxonomy" id="65393"/>
    <lineage>
        <taxon>Bacteria</taxon>
        <taxon>Bacillati</taxon>
        <taxon>Cyanobacteriota</taxon>
        <taxon>Cyanophyceae</taxon>
        <taxon>Oscillatoriophycideae</taxon>
        <taxon>Chroococcales</taxon>
        <taxon>Aphanothecaceae</taxon>
        <taxon>Gloeothece</taxon>
        <taxon>Gloeothece citriformis</taxon>
    </lineage>
</organism>
<dbReference type="OrthoDB" id="227666at2"/>
<dbReference type="PROSITE" id="PS00675">
    <property type="entry name" value="SIGMA54_INTERACT_1"/>
    <property type="match status" value="1"/>
</dbReference>
<evidence type="ECO:0000256" key="1">
    <source>
        <dbReference type="SAM" id="MobiDB-lite"/>
    </source>
</evidence>
<evidence type="ECO:0000313" key="3">
    <source>
        <dbReference type="Proteomes" id="UP000002384"/>
    </source>
</evidence>
<dbReference type="STRING" id="65393.PCC7424_5141"/>
<dbReference type="SUPFAM" id="SSF52540">
    <property type="entry name" value="P-loop containing nucleoside triphosphate hydrolases"/>
    <property type="match status" value="1"/>
</dbReference>